<reference evidence="2 3" key="1">
    <citation type="submission" date="2019-03" db="EMBL/GenBank/DDBJ databases">
        <title>Flavobacterium AR-3-4 sp. nov. isolated from arctic soil.</title>
        <authorList>
            <person name="Chaudhary D.K."/>
        </authorList>
    </citation>
    <scope>NUCLEOTIDE SEQUENCE [LARGE SCALE GENOMIC DNA]</scope>
    <source>
        <strain evidence="2 3">AR-3-4</strain>
    </source>
</reference>
<name>A0A4V2YZL5_9FLAO</name>
<comment type="caution">
    <text evidence="2">The sequence shown here is derived from an EMBL/GenBank/DDBJ whole genome shotgun (WGS) entry which is preliminary data.</text>
</comment>
<protein>
    <submittedName>
        <fullName evidence="2">Uncharacterized protein</fullName>
    </submittedName>
</protein>
<evidence type="ECO:0000256" key="1">
    <source>
        <dbReference type="SAM" id="Phobius"/>
    </source>
</evidence>
<feature type="transmembrane region" description="Helical" evidence="1">
    <location>
        <begin position="46"/>
        <end position="65"/>
    </location>
</feature>
<gene>
    <name evidence="2" type="ORF">E0F76_10545</name>
</gene>
<keyword evidence="1" id="KW-1133">Transmembrane helix</keyword>
<evidence type="ECO:0000313" key="3">
    <source>
        <dbReference type="Proteomes" id="UP000295479"/>
    </source>
</evidence>
<dbReference type="AlphaFoldDB" id="A0A4V2YZL5"/>
<sequence>MRRESIFLILLILLFTFGLGNLFKYQILTIEILTKNKEFVSVLKDIITLIAIIVGAILSYFRFFIGRTFSAKAEIEFEVSLIETPNNLIMHTVTVTIVNKGNLTIWEPLAKIGIKEFNTTKDKREQVIEKFLEKSYFGDEGKRDMVVDAGEKAYFMIWREFDNTTWAVTYSAEITSSNGRKWQKTITIANKIKAS</sequence>
<dbReference type="EMBL" id="SMFK01000005">
    <property type="protein sequence ID" value="TDD97067.1"/>
    <property type="molecule type" value="Genomic_DNA"/>
</dbReference>
<organism evidence="2 3">
    <name type="scientific">Flavobacterium cellulosilyticum</name>
    <dbReference type="NCBI Taxonomy" id="2541731"/>
    <lineage>
        <taxon>Bacteria</taxon>
        <taxon>Pseudomonadati</taxon>
        <taxon>Bacteroidota</taxon>
        <taxon>Flavobacteriia</taxon>
        <taxon>Flavobacteriales</taxon>
        <taxon>Flavobacteriaceae</taxon>
        <taxon>Flavobacterium</taxon>
    </lineage>
</organism>
<accession>A0A4V2YZL5</accession>
<proteinExistence type="predicted"/>
<dbReference type="OrthoDB" id="1494181at2"/>
<dbReference type="RefSeq" id="WP_132005337.1">
    <property type="nucleotide sequence ID" value="NZ_SMFK01000005.1"/>
</dbReference>
<keyword evidence="1" id="KW-0812">Transmembrane</keyword>
<keyword evidence="1" id="KW-0472">Membrane</keyword>
<keyword evidence="3" id="KW-1185">Reference proteome</keyword>
<dbReference type="Proteomes" id="UP000295479">
    <property type="component" value="Unassembled WGS sequence"/>
</dbReference>
<evidence type="ECO:0000313" key="2">
    <source>
        <dbReference type="EMBL" id="TDD97067.1"/>
    </source>
</evidence>